<reference evidence="18" key="1">
    <citation type="journal article" date="2023" name="Proc. Natl. Acad. Sci. U.S.A.">
        <title>Genomic and structural basis for evolution of tropane alkaloid biosynthesis.</title>
        <authorList>
            <person name="Wanga Y.-J."/>
            <person name="Taina T."/>
            <person name="Yua J.-Y."/>
            <person name="Lia J."/>
            <person name="Xua B."/>
            <person name="Chenc J."/>
            <person name="D'Auriad J.C."/>
            <person name="Huanga J.-P."/>
            <person name="Huanga S.-X."/>
        </authorList>
    </citation>
    <scope>NUCLEOTIDE SEQUENCE [LARGE SCALE GENOMIC DNA]</scope>
    <source>
        <strain evidence="18">cv. KIB-2019</strain>
    </source>
</reference>
<evidence type="ECO:0000256" key="2">
    <source>
        <dbReference type="ARBA" id="ARBA00009592"/>
    </source>
</evidence>
<dbReference type="InterPro" id="IPR027417">
    <property type="entry name" value="P-loop_NTPase"/>
</dbReference>
<organism evidence="17 18">
    <name type="scientific">Anisodus acutangulus</name>
    <dbReference type="NCBI Taxonomy" id="402998"/>
    <lineage>
        <taxon>Eukaryota</taxon>
        <taxon>Viridiplantae</taxon>
        <taxon>Streptophyta</taxon>
        <taxon>Embryophyta</taxon>
        <taxon>Tracheophyta</taxon>
        <taxon>Spermatophyta</taxon>
        <taxon>Magnoliopsida</taxon>
        <taxon>eudicotyledons</taxon>
        <taxon>Gunneridae</taxon>
        <taxon>Pentapetalae</taxon>
        <taxon>asterids</taxon>
        <taxon>lamiids</taxon>
        <taxon>Solanales</taxon>
        <taxon>Solanaceae</taxon>
        <taxon>Solanoideae</taxon>
        <taxon>Hyoscyameae</taxon>
        <taxon>Anisodus</taxon>
    </lineage>
</organism>
<dbReference type="Gene3D" id="3.80.10.10">
    <property type="entry name" value="Ribonuclease Inhibitor"/>
    <property type="match status" value="1"/>
</dbReference>
<evidence type="ECO:0000256" key="9">
    <source>
        <dbReference type="ARBA" id="ARBA00022741"/>
    </source>
</evidence>
<evidence type="ECO:0000256" key="12">
    <source>
        <dbReference type="ARBA" id="ARBA00023134"/>
    </source>
</evidence>
<keyword evidence="10" id="KW-0460">Magnesium</keyword>
<dbReference type="InterPro" id="IPR029063">
    <property type="entry name" value="SAM-dependent_MTases_sf"/>
</dbReference>
<dbReference type="EMBL" id="JAJAGQ010000013">
    <property type="protein sequence ID" value="KAJ8545965.1"/>
    <property type="molecule type" value="Genomic_DNA"/>
</dbReference>
<keyword evidence="4" id="KW-0433">Leucine-rich repeat</keyword>
<dbReference type="Pfam" id="PF16360">
    <property type="entry name" value="GTP-bdg_M"/>
    <property type="match status" value="1"/>
</dbReference>
<dbReference type="FunFam" id="3.40.50.11060:FF:000003">
    <property type="entry name" value="GTP-binding protein chloroplastic"/>
    <property type="match status" value="1"/>
</dbReference>
<dbReference type="InterPro" id="IPR016496">
    <property type="entry name" value="GTPase_HflX"/>
</dbReference>
<keyword evidence="11" id="KW-1133">Transmembrane helix</keyword>
<feature type="domain" description="Hflx-type G" evidence="16">
    <location>
        <begin position="427"/>
        <end position="552"/>
    </location>
</feature>
<dbReference type="InterPro" id="IPR032305">
    <property type="entry name" value="GTP-bd_M"/>
</dbReference>
<comment type="subcellular location">
    <subcellularLocation>
        <location evidence="1">Cell membrane</location>
        <topology evidence="1">Single-pass type I membrane protein</topology>
    </subcellularLocation>
</comment>
<proteinExistence type="inferred from homology"/>
<dbReference type="Gene3D" id="3.40.50.11060">
    <property type="entry name" value="GTPase HflX, N-terminal domain"/>
    <property type="match status" value="1"/>
</dbReference>
<evidence type="ECO:0000256" key="14">
    <source>
        <dbReference type="ARBA" id="ARBA00023180"/>
    </source>
</evidence>
<comment type="similarity">
    <text evidence="2">Belongs to the RLP family.</text>
</comment>
<keyword evidence="18" id="KW-1185">Reference proteome</keyword>
<dbReference type="Pfam" id="PF00560">
    <property type="entry name" value="LRR_1"/>
    <property type="match status" value="3"/>
</dbReference>
<evidence type="ECO:0000256" key="6">
    <source>
        <dbReference type="ARBA" id="ARBA00022723"/>
    </source>
</evidence>
<keyword evidence="13" id="KW-0472">Membrane</keyword>
<dbReference type="PANTHER" id="PTHR10229:SF8">
    <property type="entry name" value="GTPASE HFLX"/>
    <property type="match status" value="1"/>
</dbReference>
<dbReference type="GO" id="GO:0046872">
    <property type="term" value="F:metal ion binding"/>
    <property type="evidence" value="ECO:0007669"/>
    <property type="project" value="UniProtKB-KW"/>
</dbReference>
<dbReference type="FunFam" id="3.80.10.10:FF:000129">
    <property type="entry name" value="Leucine-rich repeat receptor-like kinase"/>
    <property type="match status" value="1"/>
</dbReference>
<dbReference type="Pfam" id="PF13167">
    <property type="entry name" value="GTP-bdg_N"/>
    <property type="match status" value="1"/>
</dbReference>
<evidence type="ECO:0000256" key="5">
    <source>
        <dbReference type="ARBA" id="ARBA00022692"/>
    </source>
</evidence>
<keyword evidence="7 15" id="KW-0732">Signal</keyword>
<dbReference type="OrthoDB" id="10268034at2759"/>
<dbReference type="CDD" id="cd01878">
    <property type="entry name" value="HflX"/>
    <property type="match status" value="1"/>
</dbReference>
<dbReference type="PROSITE" id="PS51705">
    <property type="entry name" value="G_HFLX"/>
    <property type="match status" value="1"/>
</dbReference>
<evidence type="ECO:0000256" key="7">
    <source>
        <dbReference type="ARBA" id="ARBA00022729"/>
    </source>
</evidence>
<keyword evidence="8" id="KW-0677">Repeat</keyword>
<dbReference type="GO" id="GO:0043022">
    <property type="term" value="F:ribosome binding"/>
    <property type="evidence" value="ECO:0007669"/>
    <property type="project" value="TreeGrafter"/>
</dbReference>
<dbReference type="NCBIfam" id="TIGR03156">
    <property type="entry name" value="GTP_HflX"/>
    <property type="match status" value="1"/>
</dbReference>
<evidence type="ECO:0000313" key="17">
    <source>
        <dbReference type="EMBL" id="KAJ8545965.1"/>
    </source>
</evidence>
<evidence type="ECO:0000256" key="4">
    <source>
        <dbReference type="ARBA" id="ARBA00022614"/>
    </source>
</evidence>
<dbReference type="Proteomes" id="UP001152561">
    <property type="component" value="Unassembled WGS sequence"/>
</dbReference>
<evidence type="ECO:0000256" key="15">
    <source>
        <dbReference type="SAM" id="SignalP"/>
    </source>
</evidence>
<dbReference type="AlphaFoldDB" id="A0A9Q1LZU0"/>
<dbReference type="FunFam" id="3.80.10.10:FF:000734">
    <property type="entry name" value="Receptor-like protein 44"/>
    <property type="match status" value="1"/>
</dbReference>
<keyword evidence="6" id="KW-0479">Metal-binding</keyword>
<name>A0A9Q1LZU0_9SOLA</name>
<evidence type="ECO:0000256" key="11">
    <source>
        <dbReference type="ARBA" id="ARBA00022989"/>
    </source>
</evidence>
<feature type="signal peptide" evidence="15">
    <location>
        <begin position="1"/>
        <end position="21"/>
    </location>
</feature>
<sequence length="977" mass="106969">MGSWSNLLLVLLVVFSPFCTPDPNDEMCLTHLSQSLQDPLKNLQNWTKSSFAKPCDGFTSYLQGATCNNGRIYKLSLSNLSLKGTISPYLSNCTNLQALDLSSNSISGPIPIELQLLVNLAVLNLSANQLSGPIPEQLAICAYLNVIDLHDNQLNGLIPQQLGLLVRLSVFDVSNNRLSGPIPASLGNRSRNLPRFNASSFDGNKDLYGYPLPPKKSNGLSILAIVGIGLGSGFLSLALSFTAVCIWLRVTEEKLDAEEDTFFGPGTVDTVKCHVNSLETQEGVDAIFVNTILTGIQQCNLERAWGKPVLDRLGLIIEIFNAHAQTKEAKLQAELAALMYKKSRLIRVRGPGGRYGFGVAGVVSARGGSGGRGFISGAGETELQLQRRRIFERRSQLLSKIKEVRRTRTPQRAARRRHGGSDGQEIPTVAVVSYTNAGKSTLVSAVSESHLYCDDRLFATMDPKLRSVILPSGRKVLLSDTVGFIKELPIQLVEAFHVTLEEVVEADLLHVLDSSAPNINEQREAVFPVLGQIGVSEQKLHNMIEVWNKIDLHEDFVGDDGYCNENEVASGSDENDDVASDKLCEEDLPDCDTNENEDFEQGELGQVINDQQGNYSDEWLVSGDEQDSWVDYNGSSVGCGSAEVQQNDRSKKWEFVRSETQSGSESAPHVKTSALTDPIIHSFQSEVPLSSLIANSVALKLPSSLFGVVFWARHSTKAIMSRRPGNPTRRFAGGGSLGGIFHPKSRPTPLLPTILLILGAILVVGYFYRGSGTSGSSALSRLEGEFTCTSELQLAIPYLKKAYGDSMRKVLHVGPDSCSVVSKLLKEEETEAWGIEPYDVEDVDVNCKNLIRRGIVRVADIKFPLPYRSKSFSLVIVSDAMDYLSPRYLNKTIPELARVSADGLVIVTGYPGPSRAKVAELSKFGRPAKMRSPSWWARFFVQTSLQENDGAIKKFEQAAASDGYKSRCQIFHVKSFP</sequence>
<protein>
    <recommendedName>
        <fullName evidence="16">Hflx-type G domain-containing protein</fullName>
    </recommendedName>
</protein>
<dbReference type="InterPro" id="IPR006073">
    <property type="entry name" value="GTP-bd"/>
</dbReference>
<evidence type="ECO:0000256" key="10">
    <source>
        <dbReference type="ARBA" id="ARBA00022842"/>
    </source>
</evidence>
<dbReference type="SUPFAM" id="SSF52058">
    <property type="entry name" value="L domain-like"/>
    <property type="match status" value="1"/>
</dbReference>
<dbReference type="GO" id="GO:0005886">
    <property type="term" value="C:plasma membrane"/>
    <property type="evidence" value="ECO:0007669"/>
    <property type="project" value="UniProtKB-SubCell"/>
</dbReference>
<accession>A0A9Q1LZU0</accession>
<dbReference type="Gene3D" id="3.40.50.150">
    <property type="entry name" value="Vaccinia Virus protein VP39"/>
    <property type="match status" value="1"/>
</dbReference>
<comment type="caution">
    <text evidence="17">The sequence shown here is derived from an EMBL/GenBank/DDBJ whole genome shotgun (WGS) entry which is preliminary data.</text>
</comment>
<dbReference type="PANTHER" id="PTHR10229">
    <property type="entry name" value="GTP-BINDING PROTEIN HFLX"/>
    <property type="match status" value="1"/>
</dbReference>
<evidence type="ECO:0000256" key="13">
    <source>
        <dbReference type="ARBA" id="ARBA00023136"/>
    </source>
</evidence>
<dbReference type="InterPro" id="IPR030394">
    <property type="entry name" value="G_HFLX_dom"/>
</dbReference>
<evidence type="ECO:0000256" key="8">
    <source>
        <dbReference type="ARBA" id="ARBA00022737"/>
    </source>
</evidence>
<keyword evidence="14" id="KW-0325">Glycoprotein</keyword>
<dbReference type="GO" id="GO:0005737">
    <property type="term" value="C:cytoplasm"/>
    <property type="evidence" value="ECO:0007669"/>
    <property type="project" value="TreeGrafter"/>
</dbReference>
<dbReference type="InterPro" id="IPR001611">
    <property type="entry name" value="Leu-rich_rpt"/>
</dbReference>
<evidence type="ECO:0000256" key="1">
    <source>
        <dbReference type="ARBA" id="ARBA00004251"/>
    </source>
</evidence>
<gene>
    <name evidence="17" type="ORF">K7X08_018548</name>
</gene>
<evidence type="ECO:0000259" key="16">
    <source>
        <dbReference type="PROSITE" id="PS51705"/>
    </source>
</evidence>
<dbReference type="InterPro" id="IPR025121">
    <property type="entry name" value="GTPase_HflX_N"/>
</dbReference>
<keyword evidence="3" id="KW-1003">Cell membrane</keyword>
<evidence type="ECO:0000313" key="18">
    <source>
        <dbReference type="Proteomes" id="UP001152561"/>
    </source>
</evidence>
<dbReference type="InterPro" id="IPR032675">
    <property type="entry name" value="LRR_dom_sf"/>
</dbReference>
<keyword evidence="9" id="KW-0547">Nucleotide-binding</keyword>
<keyword evidence="5" id="KW-0812">Transmembrane</keyword>
<keyword evidence="12" id="KW-0342">GTP-binding</keyword>
<dbReference type="InterPro" id="IPR042108">
    <property type="entry name" value="GTPase_HflX_N_sf"/>
</dbReference>
<feature type="chain" id="PRO_5040353003" description="Hflx-type G domain-containing protein" evidence="15">
    <location>
        <begin position="22"/>
        <end position="977"/>
    </location>
</feature>
<dbReference type="GO" id="GO:0005525">
    <property type="term" value="F:GTP binding"/>
    <property type="evidence" value="ECO:0007669"/>
    <property type="project" value="UniProtKB-KW"/>
</dbReference>
<dbReference type="Pfam" id="PF01926">
    <property type="entry name" value="MMR_HSR1"/>
    <property type="match status" value="1"/>
</dbReference>
<dbReference type="Gene3D" id="3.40.50.300">
    <property type="entry name" value="P-loop containing nucleotide triphosphate hydrolases"/>
    <property type="match status" value="1"/>
</dbReference>
<dbReference type="SUPFAM" id="SSF52540">
    <property type="entry name" value="P-loop containing nucleoside triphosphate hydrolases"/>
    <property type="match status" value="1"/>
</dbReference>
<evidence type="ECO:0000256" key="3">
    <source>
        <dbReference type="ARBA" id="ARBA00022475"/>
    </source>
</evidence>